<accession>A0A382KWF8</accession>
<organism evidence="1">
    <name type="scientific">marine metagenome</name>
    <dbReference type="NCBI Taxonomy" id="408172"/>
    <lineage>
        <taxon>unclassified sequences</taxon>
        <taxon>metagenomes</taxon>
        <taxon>ecological metagenomes</taxon>
    </lineage>
</organism>
<reference evidence="1" key="1">
    <citation type="submission" date="2018-05" db="EMBL/GenBank/DDBJ databases">
        <authorList>
            <person name="Lanie J.A."/>
            <person name="Ng W.-L."/>
            <person name="Kazmierczak K.M."/>
            <person name="Andrzejewski T.M."/>
            <person name="Davidsen T.M."/>
            <person name="Wayne K.J."/>
            <person name="Tettelin H."/>
            <person name="Glass J.I."/>
            <person name="Rusch D."/>
            <person name="Podicherti R."/>
            <person name="Tsui H.-C.T."/>
            <person name="Winkler M.E."/>
        </authorList>
    </citation>
    <scope>NUCLEOTIDE SEQUENCE</scope>
</reference>
<gene>
    <name evidence="1" type="ORF">METZ01_LOCUS281513</name>
</gene>
<dbReference type="AlphaFoldDB" id="A0A382KWF8"/>
<sequence>MAIELIIKISSRILIDRRCIRTCVVPLETVLQGLGEGIEKLFTTDEMLLLKALERGKLRDQQKLVDIVLDMNTKWDLLRDKEKRAVIINRLEEDDAFELAF</sequence>
<proteinExistence type="predicted"/>
<protein>
    <submittedName>
        <fullName evidence="1">Uncharacterized protein</fullName>
    </submittedName>
</protein>
<evidence type="ECO:0000313" key="1">
    <source>
        <dbReference type="EMBL" id="SVC28659.1"/>
    </source>
</evidence>
<dbReference type="EMBL" id="UINC01083191">
    <property type="protein sequence ID" value="SVC28659.1"/>
    <property type="molecule type" value="Genomic_DNA"/>
</dbReference>
<feature type="non-terminal residue" evidence="1">
    <location>
        <position position="101"/>
    </location>
</feature>
<name>A0A382KWF8_9ZZZZ</name>